<dbReference type="AlphaFoldDB" id="A0A512NI37"/>
<dbReference type="EMBL" id="BKAJ01000106">
    <property type="protein sequence ID" value="GEP58623.1"/>
    <property type="molecule type" value="Genomic_DNA"/>
</dbReference>
<sequence>MLGGHPTKTSFERTLKTALRWNPRRREIMRDLLALMAAVDGPRLEILSQEHANALRTADPASGYKYLDVALYTLQKLLLAHELGLEGGLPRRVLDIGTGGGHFPFVCQFFGHQVVGIDIDNELYKGIAACLGIQRTIVRVTPLALLPNLGQKFDLITACDVTFNDKDDRDGRRVYWTLAEWAFLLDDLFAHHLEYPGTLYLKLNKEWQRGFFGSDRLFFNRELLAMAARKGAVISRRRGIIKFSLASRHEIR</sequence>
<keyword evidence="2" id="KW-1185">Reference proteome</keyword>
<dbReference type="CDD" id="cd02440">
    <property type="entry name" value="AdoMet_MTases"/>
    <property type="match status" value="1"/>
</dbReference>
<comment type="caution">
    <text evidence="1">The sequence shown here is derived from an EMBL/GenBank/DDBJ whole genome shotgun (WGS) entry which is preliminary data.</text>
</comment>
<evidence type="ECO:0000313" key="1">
    <source>
        <dbReference type="EMBL" id="GEP58623.1"/>
    </source>
</evidence>
<name>A0A512NI37_9HYPH</name>
<organism evidence="1 2">
    <name type="scientific">Reyranella soli</name>
    <dbReference type="NCBI Taxonomy" id="1230389"/>
    <lineage>
        <taxon>Bacteria</taxon>
        <taxon>Pseudomonadati</taxon>
        <taxon>Pseudomonadota</taxon>
        <taxon>Alphaproteobacteria</taxon>
        <taxon>Hyphomicrobiales</taxon>
        <taxon>Reyranellaceae</taxon>
        <taxon>Reyranella</taxon>
    </lineage>
</organism>
<dbReference type="SUPFAM" id="SSF53335">
    <property type="entry name" value="S-adenosyl-L-methionine-dependent methyltransferases"/>
    <property type="match status" value="1"/>
</dbReference>
<reference evidence="1 2" key="1">
    <citation type="submission" date="2019-07" db="EMBL/GenBank/DDBJ databases">
        <title>Whole genome shotgun sequence of Reyranella soli NBRC 108950.</title>
        <authorList>
            <person name="Hosoyama A."/>
            <person name="Uohara A."/>
            <person name="Ohji S."/>
            <person name="Ichikawa N."/>
        </authorList>
    </citation>
    <scope>NUCLEOTIDE SEQUENCE [LARGE SCALE GENOMIC DNA]</scope>
    <source>
        <strain evidence="1 2">NBRC 108950</strain>
    </source>
</reference>
<evidence type="ECO:0008006" key="3">
    <source>
        <dbReference type="Google" id="ProtNLM"/>
    </source>
</evidence>
<accession>A0A512NI37</accession>
<dbReference type="Gene3D" id="3.40.50.150">
    <property type="entry name" value="Vaccinia Virus protein VP39"/>
    <property type="match status" value="1"/>
</dbReference>
<evidence type="ECO:0000313" key="2">
    <source>
        <dbReference type="Proteomes" id="UP000321058"/>
    </source>
</evidence>
<dbReference type="InterPro" id="IPR029063">
    <property type="entry name" value="SAM-dependent_MTases_sf"/>
</dbReference>
<gene>
    <name evidence="1" type="ORF">RSO01_57890</name>
</gene>
<protein>
    <recommendedName>
        <fullName evidence="3">Methyltransferase domain-containing protein</fullName>
    </recommendedName>
</protein>
<dbReference type="Proteomes" id="UP000321058">
    <property type="component" value="Unassembled WGS sequence"/>
</dbReference>
<proteinExistence type="predicted"/>